<evidence type="ECO:0000313" key="2">
    <source>
        <dbReference type="Proteomes" id="UP000790347"/>
    </source>
</evidence>
<keyword evidence="2" id="KW-1185">Reference proteome</keyword>
<accession>A0A922IF89</accession>
<proteinExistence type="predicted"/>
<dbReference type="Proteomes" id="UP000790347">
    <property type="component" value="Unassembled WGS sequence"/>
</dbReference>
<dbReference type="EMBL" id="ASGP02000001">
    <property type="protein sequence ID" value="KAH9529697.1"/>
    <property type="molecule type" value="Genomic_DNA"/>
</dbReference>
<dbReference type="AlphaFoldDB" id="A0A922IF89"/>
<reference evidence="1" key="1">
    <citation type="submission" date="2013-05" db="EMBL/GenBank/DDBJ databases">
        <authorList>
            <person name="Yim A.K.Y."/>
            <person name="Chan T.F."/>
            <person name="Ji K.M."/>
            <person name="Liu X.Y."/>
            <person name="Zhou J.W."/>
            <person name="Li R.Q."/>
            <person name="Yang K.Y."/>
            <person name="Li J."/>
            <person name="Li M."/>
            <person name="Law P.T.W."/>
            <person name="Wu Y.L."/>
            <person name="Cai Z.L."/>
            <person name="Qin H."/>
            <person name="Bao Y."/>
            <person name="Leung R.K.K."/>
            <person name="Ng P.K.S."/>
            <person name="Zou J."/>
            <person name="Zhong X.J."/>
            <person name="Ran P.X."/>
            <person name="Zhong N.S."/>
            <person name="Liu Z.G."/>
            <person name="Tsui S.K.W."/>
        </authorList>
    </citation>
    <scope>NUCLEOTIDE SEQUENCE</scope>
    <source>
        <strain evidence="1">Derf</strain>
        <tissue evidence="1">Whole organism</tissue>
    </source>
</reference>
<organism evidence="1 2">
    <name type="scientific">Dermatophagoides farinae</name>
    <name type="common">American house dust mite</name>
    <dbReference type="NCBI Taxonomy" id="6954"/>
    <lineage>
        <taxon>Eukaryota</taxon>
        <taxon>Metazoa</taxon>
        <taxon>Ecdysozoa</taxon>
        <taxon>Arthropoda</taxon>
        <taxon>Chelicerata</taxon>
        <taxon>Arachnida</taxon>
        <taxon>Acari</taxon>
        <taxon>Acariformes</taxon>
        <taxon>Sarcoptiformes</taxon>
        <taxon>Astigmata</taxon>
        <taxon>Psoroptidia</taxon>
        <taxon>Analgoidea</taxon>
        <taxon>Pyroglyphidae</taxon>
        <taxon>Dermatophagoidinae</taxon>
        <taxon>Dermatophagoides</taxon>
    </lineage>
</organism>
<comment type="caution">
    <text evidence="1">The sequence shown here is derived from an EMBL/GenBank/DDBJ whole genome shotgun (WGS) entry which is preliminary data.</text>
</comment>
<gene>
    <name evidence="1" type="ORF">DERF_003567</name>
</gene>
<evidence type="ECO:0000313" key="1">
    <source>
        <dbReference type="EMBL" id="KAH9529697.1"/>
    </source>
</evidence>
<name>A0A922IF89_DERFA</name>
<sequence length="81" mass="9508">MRKGQRDRVPDECFHYVGGGGSGWDHFGGVCDFMDNEFELFFFSCWQTPIFPIVCLCNLINRSKQLIMWNTIILCSFQKIY</sequence>
<reference evidence="1" key="2">
    <citation type="journal article" date="2022" name="Res Sq">
        <title>Comparative Genomics Reveals Insights into the Divergent Evolution of Astigmatic Mites and Household Pest Adaptations.</title>
        <authorList>
            <person name="Xiong Q."/>
            <person name="Wan A.T.-Y."/>
            <person name="Liu X.-Y."/>
            <person name="Fung C.S.-H."/>
            <person name="Xiao X."/>
            <person name="Malainual N."/>
            <person name="Hou J."/>
            <person name="Wang L."/>
            <person name="Wang M."/>
            <person name="Yang K."/>
            <person name="Cui Y."/>
            <person name="Leung E."/>
            <person name="Nong W."/>
            <person name="Shin S.-K."/>
            <person name="Au S."/>
            <person name="Jeong K.Y."/>
            <person name="Chew F.T."/>
            <person name="Hui J."/>
            <person name="Leung T.F."/>
            <person name="Tungtrongchitr A."/>
            <person name="Zhong N."/>
            <person name="Liu Z."/>
            <person name="Tsui S."/>
        </authorList>
    </citation>
    <scope>NUCLEOTIDE SEQUENCE</scope>
    <source>
        <strain evidence="1">Derf</strain>
        <tissue evidence="1">Whole organism</tissue>
    </source>
</reference>
<protein>
    <submittedName>
        <fullName evidence="1">Uncharacterized protein</fullName>
    </submittedName>
</protein>